<reference evidence="1 2" key="1">
    <citation type="submission" date="2024-07" db="EMBL/GenBank/DDBJ databases">
        <authorList>
            <person name="Thanompreechachai J."/>
            <person name="Duangmal K."/>
        </authorList>
    </citation>
    <scope>NUCLEOTIDE SEQUENCE [LARGE SCALE GENOMIC DNA]</scope>
    <source>
        <strain evidence="1 2">LSe6-4</strain>
    </source>
</reference>
<dbReference type="PANTHER" id="PTHR10443:SF12">
    <property type="entry name" value="DIPEPTIDASE"/>
    <property type="match status" value="1"/>
</dbReference>
<organism evidence="1 2">
    <name type="scientific">Kineococcus halophytocola</name>
    <dbReference type="NCBI Taxonomy" id="3234027"/>
    <lineage>
        <taxon>Bacteria</taxon>
        <taxon>Bacillati</taxon>
        <taxon>Actinomycetota</taxon>
        <taxon>Actinomycetes</taxon>
        <taxon>Kineosporiales</taxon>
        <taxon>Kineosporiaceae</taxon>
        <taxon>Kineococcus</taxon>
    </lineage>
</organism>
<dbReference type="SUPFAM" id="SSF51556">
    <property type="entry name" value="Metallo-dependent hydrolases"/>
    <property type="match status" value="1"/>
</dbReference>
<name>A0ABV4H225_9ACTN</name>
<accession>A0ABV4H225</accession>
<protein>
    <submittedName>
        <fullName evidence="1">Dipeptidase</fullName>
    </submittedName>
</protein>
<gene>
    <name evidence="1" type="ORF">AB2L27_12750</name>
</gene>
<dbReference type="EMBL" id="JBGFTU010000013">
    <property type="protein sequence ID" value="MEZ0165623.1"/>
    <property type="molecule type" value="Genomic_DNA"/>
</dbReference>
<dbReference type="Gene3D" id="3.20.20.140">
    <property type="entry name" value="Metal-dependent hydrolases"/>
    <property type="match status" value="1"/>
</dbReference>
<evidence type="ECO:0000313" key="2">
    <source>
        <dbReference type="Proteomes" id="UP001565927"/>
    </source>
</evidence>
<comment type="caution">
    <text evidence="1">The sequence shown here is derived from an EMBL/GenBank/DDBJ whole genome shotgun (WGS) entry which is preliminary data.</text>
</comment>
<dbReference type="PROSITE" id="PS51365">
    <property type="entry name" value="RENAL_DIPEPTIDASE_2"/>
    <property type="match status" value="1"/>
</dbReference>
<dbReference type="RefSeq" id="WP_370441847.1">
    <property type="nucleotide sequence ID" value="NZ_JBGFTU010000013.1"/>
</dbReference>
<dbReference type="InterPro" id="IPR032466">
    <property type="entry name" value="Metal_Hydrolase"/>
</dbReference>
<dbReference type="PANTHER" id="PTHR10443">
    <property type="entry name" value="MICROSOMAL DIPEPTIDASE"/>
    <property type="match status" value="1"/>
</dbReference>
<dbReference type="Pfam" id="PF01244">
    <property type="entry name" value="Peptidase_M19"/>
    <property type="match status" value="1"/>
</dbReference>
<evidence type="ECO:0000313" key="1">
    <source>
        <dbReference type="EMBL" id="MEZ0165623.1"/>
    </source>
</evidence>
<sequence>MTRPPLLWEQHCCLPLTPQADVGQLARYARPGGAFVSVNVGYAPHSADDVHAITRSWRDRLDADPRFTPVATAADVDRAAAHDQIAIAFDLEDSAPLQGRLELVQAFHDAGVRTLLPTYNTRNAAGGGCLDAVDEGLTSYGHQLVAQMNRVGMVVDGSHCGRRTGLELSEATSRPMVYSHSCLAPVWEHPRNITDEQALACAATGGVVGITGVGIFLGPNDASLQALLRHLEHAVELVGPEHVGVSTDYPFDVEDFNAELTSNPHLFPECYTGWGPIDFVTPEELLTVGSALRGRGYPQEVVRAVLGGNFRRIARGGWTASRR</sequence>
<proteinExistence type="predicted"/>
<keyword evidence="2" id="KW-1185">Reference proteome</keyword>
<dbReference type="Proteomes" id="UP001565927">
    <property type="component" value="Unassembled WGS sequence"/>
</dbReference>
<dbReference type="InterPro" id="IPR008257">
    <property type="entry name" value="Pept_M19"/>
</dbReference>